<dbReference type="BioCyc" id="JESP1508404:G14D9-12795-MONOMER"/>
<organism evidence="3 4">
    <name type="scientific">Jeotgalibacillus malaysiensis</name>
    <dbReference type="NCBI Taxonomy" id="1508404"/>
    <lineage>
        <taxon>Bacteria</taxon>
        <taxon>Bacillati</taxon>
        <taxon>Bacillota</taxon>
        <taxon>Bacilli</taxon>
        <taxon>Bacillales</taxon>
        <taxon>Caryophanaceae</taxon>
        <taxon>Jeotgalibacillus</taxon>
    </lineage>
</organism>
<evidence type="ECO:0000313" key="4">
    <source>
        <dbReference type="Proteomes" id="UP000031449"/>
    </source>
</evidence>
<protein>
    <recommendedName>
        <fullName evidence="5">Ferric siderophore reductase C-terminal domain-containing protein</fullName>
    </recommendedName>
</protein>
<name>A0A0B5AS11_9BACL</name>
<dbReference type="Proteomes" id="UP000031449">
    <property type="component" value="Chromosome"/>
</dbReference>
<gene>
    <name evidence="3" type="ORF">JMA_35140</name>
</gene>
<dbReference type="STRING" id="1508404.JMA_35140"/>
<reference evidence="3 4" key="1">
    <citation type="submission" date="2014-08" db="EMBL/GenBank/DDBJ databases">
        <title>Complete genome of a marine bacteria Jeotgalibacillus malaysiensis.</title>
        <authorList>
            <person name="Yaakop A.S."/>
            <person name="Chan K.-G."/>
            <person name="Goh K.M."/>
        </authorList>
    </citation>
    <scope>NUCLEOTIDE SEQUENCE [LARGE SCALE GENOMIC DNA]</scope>
    <source>
        <strain evidence="3 4">D5</strain>
    </source>
</reference>
<evidence type="ECO:0008006" key="5">
    <source>
        <dbReference type="Google" id="ProtNLM"/>
    </source>
</evidence>
<dbReference type="AlphaFoldDB" id="A0A0B5AS11"/>
<evidence type="ECO:0000259" key="1">
    <source>
        <dbReference type="Pfam" id="PF06276"/>
    </source>
</evidence>
<accession>A0A0B5AS11</accession>
<keyword evidence="4" id="KW-1185">Reference proteome</keyword>
<dbReference type="Pfam" id="PF11575">
    <property type="entry name" value="FhuF_C"/>
    <property type="match status" value="1"/>
</dbReference>
<dbReference type="EMBL" id="CP009416">
    <property type="protein sequence ID" value="AJD92831.1"/>
    <property type="molecule type" value="Genomic_DNA"/>
</dbReference>
<feature type="domain" description="Aerobactin siderophore biosynthesis IucA/IucC-like C-terminal" evidence="1">
    <location>
        <begin position="103"/>
        <end position="176"/>
    </location>
</feature>
<dbReference type="InterPro" id="IPR022770">
    <property type="entry name" value="IucA/IucC-like_C"/>
</dbReference>
<proteinExistence type="predicted"/>
<feature type="domain" description="Ferric siderophore reductase C-terminal" evidence="2">
    <location>
        <begin position="191"/>
        <end position="214"/>
    </location>
</feature>
<dbReference type="GO" id="GO:0003824">
    <property type="term" value="F:catalytic activity"/>
    <property type="evidence" value="ECO:0007669"/>
    <property type="project" value="UniProtKB-ARBA"/>
</dbReference>
<dbReference type="GO" id="GO:0051537">
    <property type="term" value="F:2 iron, 2 sulfur cluster binding"/>
    <property type="evidence" value="ECO:0007669"/>
    <property type="project" value="InterPro"/>
</dbReference>
<evidence type="ECO:0000259" key="2">
    <source>
        <dbReference type="Pfam" id="PF11575"/>
    </source>
</evidence>
<dbReference type="OrthoDB" id="5870636at2"/>
<dbReference type="KEGG" id="jeo:JMA_35140"/>
<dbReference type="Pfam" id="PF06276">
    <property type="entry name" value="FhuF"/>
    <property type="match status" value="1"/>
</dbReference>
<sequence length="215" mass="25115">MNLEQYRIEKQHGREGVPIKQLENPEVIAEVVGRYARVSDIKLESTAASLVMKRYAVMTAAAALEYYGLYEGKKDWLKEAAFHFDHFVLLEGDQMPDMDRDWKTVVFAEHLTPMVHHFSKTCKIPQRILWENIAVRMQAVFRKKAAEYPQEQLEALFIEITDPEAEWTGVDTNPFTKYLQRPESWDVIPVRETCCRLYQIKEGQEQPYCGNCPLR</sequence>
<evidence type="ECO:0000313" key="3">
    <source>
        <dbReference type="EMBL" id="AJD92831.1"/>
    </source>
</evidence>
<dbReference type="HOGENOM" id="CLU_1276370_0_0_9"/>
<dbReference type="InterPro" id="IPR024726">
    <property type="entry name" value="FhuF_C"/>
</dbReference>